<dbReference type="InterPro" id="IPR040415">
    <property type="entry name" value="SETD9"/>
</dbReference>
<evidence type="ECO:0000313" key="2">
    <source>
        <dbReference type="Proteomes" id="UP000770661"/>
    </source>
</evidence>
<name>A0A8J4YEW1_CHIOP</name>
<dbReference type="PANTHER" id="PTHR33524">
    <property type="entry name" value="C5ORF35"/>
    <property type="match status" value="1"/>
</dbReference>
<dbReference type="EMBL" id="JACEEZ010005039">
    <property type="protein sequence ID" value="KAG0725947.1"/>
    <property type="molecule type" value="Genomic_DNA"/>
</dbReference>
<dbReference type="OrthoDB" id="442460at2759"/>
<sequence>MGRLKTLWNSYKYRFVPWLTFNLKYRTVRAVEEGGGEGDSVVGEAEVVEQLFTVITTLQKACPPLPPRPPPHLLRHYSLRNREAMQSSFGYSVRVTPSSVAGLGSGVVLEGQSGASRGQLMALYPGSLYLPQQPVLLPSLANPFILRCADGVLVDGCPKRLSGAIFRSCCSRDRIGFEEAADSSWLTDWHINPLNVGQYVNNQATGRPSNVAYQEVTLQPREMSWGMRRFFPNLWCTLPPDTSQGDLPLRLVALIATTDINVGQELYSNYFTLIHSKTP</sequence>
<dbReference type="CDD" id="cd10537">
    <property type="entry name" value="SET_SETD9"/>
    <property type="match status" value="1"/>
</dbReference>
<dbReference type="PANTHER" id="PTHR33524:SF2">
    <property type="entry name" value="SET DOMAIN-CONTAINING PROTEIN 9"/>
    <property type="match status" value="1"/>
</dbReference>
<keyword evidence="2" id="KW-1185">Reference proteome</keyword>
<gene>
    <name evidence="1" type="primary">SETD9</name>
    <name evidence="1" type="ORF">GWK47_037590</name>
</gene>
<organism evidence="1 2">
    <name type="scientific">Chionoecetes opilio</name>
    <name type="common">Atlantic snow crab</name>
    <name type="synonym">Cancer opilio</name>
    <dbReference type="NCBI Taxonomy" id="41210"/>
    <lineage>
        <taxon>Eukaryota</taxon>
        <taxon>Metazoa</taxon>
        <taxon>Ecdysozoa</taxon>
        <taxon>Arthropoda</taxon>
        <taxon>Crustacea</taxon>
        <taxon>Multicrustacea</taxon>
        <taxon>Malacostraca</taxon>
        <taxon>Eumalacostraca</taxon>
        <taxon>Eucarida</taxon>
        <taxon>Decapoda</taxon>
        <taxon>Pleocyemata</taxon>
        <taxon>Brachyura</taxon>
        <taxon>Eubrachyura</taxon>
        <taxon>Majoidea</taxon>
        <taxon>Majidae</taxon>
        <taxon>Chionoecetes</taxon>
    </lineage>
</organism>
<evidence type="ECO:0000313" key="1">
    <source>
        <dbReference type="EMBL" id="KAG0725947.1"/>
    </source>
</evidence>
<protein>
    <submittedName>
        <fullName evidence="1">SET domain-containing protein 9</fullName>
    </submittedName>
</protein>
<dbReference type="AlphaFoldDB" id="A0A8J4YEW1"/>
<comment type="caution">
    <text evidence="1">The sequence shown here is derived from an EMBL/GenBank/DDBJ whole genome shotgun (WGS) entry which is preliminary data.</text>
</comment>
<reference evidence="1" key="1">
    <citation type="submission" date="2020-07" db="EMBL/GenBank/DDBJ databases">
        <title>The High-quality genome of the commercially important snow crab, Chionoecetes opilio.</title>
        <authorList>
            <person name="Jeong J.-H."/>
            <person name="Ryu S."/>
        </authorList>
    </citation>
    <scope>NUCLEOTIDE SEQUENCE</scope>
    <source>
        <strain evidence="1">MADBK_172401_WGS</strain>
        <tissue evidence="1">Digestive gland</tissue>
    </source>
</reference>
<accession>A0A8J4YEW1</accession>
<dbReference type="Proteomes" id="UP000770661">
    <property type="component" value="Unassembled WGS sequence"/>
</dbReference>
<proteinExistence type="predicted"/>